<feature type="compositionally biased region" description="Low complexity" evidence="1">
    <location>
        <begin position="72"/>
        <end position="87"/>
    </location>
</feature>
<keyword evidence="3" id="KW-1185">Reference proteome</keyword>
<organism evidence="2 3">
    <name type="scientific">Exserohilum turcicum (strain 28A)</name>
    <name type="common">Northern leaf blight fungus</name>
    <name type="synonym">Setosphaeria turcica</name>
    <dbReference type="NCBI Taxonomy" id="671987"/>
    <lineage>
        <taxon>Eukaryota</taxon>
        <taxon>Fungi</taxon>
        <taxon>Dikarya</taxon>
        <taxon>Ascomycota</taxon>
        <taxon>Pezizomycotina</taxon>
        <taxon>Dothideomycetes</taxon>
        <taxon>Pleosporomycetidae</taxon>
        <taxon>Pleosporales</taxon>
        <taxon>Pleosporineae</taxon>
        <taxon>Pleosporaceae</taxon>
        <taxon>Exserohilum</taxon>
    </lineage>
</organism>
<feature type="region of interest" description="Disordered" evidence="1">
    <location>
        <begin position="18"/>
        <end position="120"/>
    </location>
</feature>
<gene>
    <name evidence="2" type="ORF">SETTUDRAFT_178867</name>
</gene>
<dbReference type="Proteomes" id="UP000016935">
    <property type="component" value="Unassembled WGS sequence"/>
</dbReference>
<protein>
    <submittedName>
        <fullName evidence="2">Uncharacterized protein</fullName>
    </submittedName>
</protein>
<feature type="compositionally biased region" description="Basic and acidic residues" evidence="1">
    <location>
        <begin position="51"/>
        <end position="61"/>
    </location>
</feature>
<feature type="compositionally biased region" description="Low complexity" evidence="1">
    <location>
        <begin position="33"/>
        <end position="43"/>
    </location>
</feature>
<reference evidence="2 3" key="2">
    <citation type="journal article" date="2013" name="PLoS Genet.">
        <title>Comparative genome structure, secondary metabolite, and effector coding capacity across Cochliobolus pathogens.</title>
        <authorList>
            <person name="Condon B.J."/>
            <person name="Leng Y."/>
            <person name="Wu D."/>
            <person name="Bushley K.E."/>
            <person name="Ohm R.A."/>
            <person name="Otillar R."/>
            <person name="Martin J."/>
            <person name="Schackwitz W."/>
            <person name="Grimwood J."/>
            <person name="MohdZainudin N."/>
            <person name="Xue C."/>
            <person name="Wang R."/>
            <person name="Manning V.A."/>
            <person name="Dhillon B."/>
            <person name="Tu Z.J."/>
            <person name="Steffenson B.J."/>
            <person name="Salamov A."/>
            <person name="Sun H."/>
            <person name="Lowry S."/>
            <person name="LaButti K."/>
            <person name="Han J."/>
            <person name="Copeland A."/>
            <person name="Lindquist E."/>
            <person name="Barry K."/>
            <person name="Schmutz J."/>
            <person name="Baker S.E."/>
            <person name="Ciuffetti L.M."/>
            <person name="Grigoriev I.V."/>
            <person name="Zhong S."/>
            <person name="Turgeon B.G."/>
        </authorList>
    </citation>
    <scope>NUCLEOTIDE SEQUENCE [LARGE SCALE GENOMIC DNA]</scope>
    <source>
        <strain evidence="3">28A</strain>
    </source>
</reference>
<evidence type="ECO:0000256" key="1">
    <source>
        <dbReference type="SAM" id="MobiDB-lite"/>
    </source>
</evidence>
<accession>R0KC33</accession>
<dbReference type="eggNOG" id="ENOG502S7BG">
    <property type="taxonomic scope" value="Eukaryota"/>
</dbReference>
<evidence type="ECO:0000313" key="3">
    <source>
        <dbReference type="Proteomes" id="UP000016935"/>
    </source>
</evidence>
<dbReference type="HOGENOM" id="CLU_685093_0_0_1"/>
<dbReference type="GeneID" id="19401637"/>
<feature type="compositionally biased region" description="Acidic residues" evidence="1">
    <location>
        <begin position="111"/>
        <end position="120"/>
    </location>
</feature>
<dbReference type="EMBL" id="KB908592">
    <property type="protein sequence ID" value="EOA86954.1"/>
    <property type="molecule type" value="Genomic_DNA"/>
</dbReference>
<sequence length="401" mass="45694">MAFLRGVSDRIWNYVSPRKTQQRRDKPFAFKKPAVPTRPANAPATPPSREMSPEARVKTWDPEAPSPQCDIDATLLPPSPPASAMLSDDLEGDTLVPLSPIEPGEKAEEGSSADEWDANEETMVVDDGTYMTEQKKINVENERKKRDHQGRELRDSGWSEDAVFLFQKLGMRGFEPLLPISWIHDFETVPEDLFTEKLDKAFIKPAFGTDYAAQYALDKLFDLGGFVRDAWHTRARRTPAFQIGKAVKAYTKWAMKDGKVGQLWSQLPLFQTVTFSRHVHPSVGEEKMLEKLGRLHELWHDALKIDEAEQRGDCDIPEVPTLYGITASHSVMAFVSYTPAKEERDQPQLRLIAMFDFNKEGYDVWNSLAIAIFVIHCRNRMMQLRECVPEPEIMTEEDPDL</sequence>
<dbReference type="AlphaFoldDB" id="R0KC33"/>
<evidence type="ECO:0000313" key="2">
    <source>
        <dbReference type="EMBL" id="EOA86954.1"/>
    </source>
</evidence>
<dbReference type="RefSeq" id="XP_008025497.1">
    <property type="nucleotide sequence ID" value="XM_008027306.1"/>
</dbReference>
<name>R0KC33_EXST2</name>
<dbReference type="STRING" id="671987.R0KC33"/>
<proteinExistence type="predicted"/>
<dbReference type="OrthoDB" id="5286775at2759"/>
<reference evidence="2 3" key="1">
    <citation type="journal article" date="2012" name="PLoS Pathog.">
        <title>Diverse lifestyles and strategies of plant pathogenesis encoded in the genomes of eighteen Dothideomycetes fungi.</title>
        <authorList>
            <person name="Ohm R.A."/>
            <person name="Feau N."/>
            <person name="Henrissat B."/>
            <person name="Schoch C.L."/>
            <person name="Horwitz B.A."/>
            <person name="Barry K.W."/>
            <person name="Condon B.J."/>
            <person name="Copeland A.C."/>
            <person name="Dhillon B."/>
            <person name="Glaser F."/>
            <person name="Hesse C.N."/>
            <person name="Kosti I."/>
            <person name="LaButti K."/>
            <person name="Lindquist E.A."/>
            <person name="Lucas S."/>
            <person name="Salamov A.A."/>
            <person name="Bradshaw R.E."/>
            <person name="Ciuffetti L."/>
            <person name="Hamelin R.C."/>
            <person name="Kema G.H.J."/>
            <person name="Lawrence C."/>
            <person name="Scott J.A."/>
            <person name="Spatafora J.W."/>
            <person name="Turgeon B.G."/>
            <person name="de Wit P.J.G.M."/>
            <person name="Zhong S."/>
            <person name="Goodwin S.B."/>
            <person name="Grigoriev I.V."/>
        </authorList>
    </citation>
    <scope>NUCLEOTIDE SEQUENCE [LARGE SCALE GENOMIC DNA]</scope>
    <source>
        <strain evidence="3">28A</strain>
    </source>
</reference>